<evidence type="ECO:0000313" key="2">
    <source>
        <dbReference type="Proteomes" id="UP000502996"/>
    </source>
</evidence>
<proteinExistence type="predicted"/>
<organism evidence="1 2">
    <name type="scientific">Nocardioides anomalus</name>
    <dbReference type="NCBI Taxonomy" id="2712223"/>
    <lineage>
        <taxon>Bacteria</taxon>
        <taxon>Bacillati</taxon>
        <taxon>Actinomycetota</taxon>
        <taxon>Actinomycetes</taxon>
        <taxon>Propionibacteriales</taxon>
        <taxon>Nocardioidaceae</taxon>
        <taxon>Nocardioides</taxon>
    </lineage>
</organism>
<keyword evidence="2" id="KW-1185">Reference proteome</keyword>
<dbReference type="SUPFAM" id="SSF54909">
    <property type="entry name" value="Dimeric alpha+beta barrel"/>
    <property type="match status" value="1"/>
</dbReference>
<dbReference type="KEGG" id="nano:G5V58_01130"/>
<accession>A0A6G6WK12</accession>
<dbReference type="InterPro" id="IPR011008">
    <property type="entry name" value="Dimeric_a/b-barrel"/>
</dbReference>
<dbReference type="Proteomes" id="UP000502996">
    <property type="component" value="Chromosome"/>
</dbReference>
<dbReference type="RefSeq" id="WP_165238487.1">
    <property type="nucleotide sequence ID" value="NZ_CP049257.1"/>
</dbReference>
<dbReference type="EMBL" id="CP049257">
    <property type="protein sequence ID" value="QIG45678.1"/>
    <property type="molecule type" value="Genomic_DNA"/>
</dbReference>
<sequence>MYAAWGVAPDTLRDERLQRRLAGAGATRLQLNLDDEDVAPAMRLSTGADPVRAVVTVWADTDEPTRVLAEEIERLAGWEVDERRPLEPPATVDGVRADALANVAVLTKPDDLDRDVWLHRWLVEHTPVALATQASTGYVQNVVTRALTPNAPRRVDALVEELFPTAGMTDIHAFYGSGGDDRELQRRLDTLMASVARIGFDRDIDLVPSSRYVYRLDDQ</sequence>
<evidence type="ECO:0008006" key="3">
    <source>
        <dbReference type="Google" id="ProtNLM"/>
    </source>
</evidence>
<evidence type="ECO:0000313" key="1">
    <source>
        <dbReference type="EMBL" id="QIG45678.1"/>
    </source>
</evidence>
<protein>
    <recommendedName>
        <fullName evidence="3">EthD domain-containing protein</fullName>
    </recommendedName>
</protein>
<reference evidence="1 2" key="1">
    <citation type="submission" date="2020-02" db="EMBL/GenBank/DDBJ databases">
        <title>Full genome sequence of Nocardioides sp. R-3366.</title>
        <authorList>
            <person name="Im W.-T."/>
        </authorList>
    </citation>
    <scope>NUCLEOTIDE SEQUENCE [LARGE SCALE GENOMIC DNA]</scope>
    <source>
        <strain evidence="1 2">R-3366</strain>
    </source>
</reference>
<dbReference type="AlphaFoldDB" id="A0A6G6WK12"/>
<gene>
    <name evidence="1" type="ORF">G5V58_01130</name>
</gene>
<name>A0A6G6WK12_9ACTN</name>